<dbReference type="PANTHER" id="PTHR30006">
    <property type="entry name" value="THIAMINE-BINDING PERIPLASMIC PROTEIN-RELATED"/>
    <property type="match status" value="1"/>
</dbReference>
<dbReference type="SUPFAM" id="SSF53850">
    <property type="entry name" value="Periplasmic binding protein-like II"/>
    <property type="match status" value="1"/>
</dbReference>
<evidence type="ECO:0000313" key="3">
    <source>
        <dbReference type="Proteomes" id="UP000030418"/>
    </source>
</evidence>
<organism evidence="2 3">
    <name type="scientific">Gallibacterium genomosp. 2</name>
    <dbReference type="NCBI Taxonomy" id="155517"/>
    <lineage>
        <taxon>Bacteria</taxon>
        <taxon>Pseudomonadati</taxon>
        <taxon>Pseudomonadota</taxon>
        <taxon>Gammaproteobacteria</taxon>
        <taxon>Pasteurellales</taxon>
        <taxon>Pasteurellaceae</taxon>
        <taxon>Gallibacterium</taxon>
    </lineage>
</organism>
<dbReference type="EMBL" id="JPXY01000018">
    <property type="protein sequence ID" value="KGQ32824.1"/>
    <property type="molecule type" value="Genomic_DNA"/>
</dbReference>
<sequence>MTVNAKNLVIATSFSPEVASYISEQWKTEPENSSVRFINTTVMSLEKLLMNQSVNEVDLIISSSPFLFYHLQKRNLLSTLPINLRINSKYVPNELSETTAAVAFSGYGIFYNRKLLKKYNIETPSDWSSLENNNYFNGILMSSPSRSGSNHIMLEMLLQQKGWKQGWQDFLSIVGNISVISSRSFNVVDKVKMGLAIAGISIDSYANNELNDPNVGFVYFPNSIASPTFIAIHQYSKNKKEAEKFIYTLLDNHRNKVFSIQYFAKFPFKVYQPNNFRYSQQKKLLEQQPLDYELLLLRQDLIRRLFDVAITFRLTQLKEVWAMLISKEKALNKRLYKLRNNLTTIPVDENQAIDKEYLLKINNDKNFSLSQEKLWRDFFQTKLNETIYLLNELQ</sequence>
<dbReference type="Gene3D" id="3.40.190.10">
    <property type="entry name" value="Periplasmic binding protein-like II"/>
    <property type="match status" value="2"/>
</dbReference>
<dbReference type="Proteomes" id="UP000030418">
    <property type="component" value="Unassembled WGS sequence"/>
</dbReference>
<dbReference type="Pfam" id="PF13343">
    <property type="entry name" value="SBP_bac_6"/>
    <property type="match status" value="1"/>
</dbReference>
<proteinExistence type="predicted"/>
<dbReference type="PANTHER" id="PTHR30006:SF25">
    <property type="entry name" value="PHOSPHOGLYCERATE TRANSPORT REGULATORY PROTEIN PGTC"/>
    <property type="match status" value="1"/>
</dbReference>
<dbReference type="AlphaFoldDB" id="A0A0A2Y5V2"/>
<reference evidence="2 3" key="1">
    <citation type="submission" date="2014-08" db="EMBL/GenBank/DDBJ databases">
        <title>Chaperone-usher fimbriae in a diverse selection of Gallibacterium genomes.</title>
        <authorList>
            <person name="Kudirkiene E."/>
            <person name="Bager R.J."/>
            <person name="Johnson T.J."/>
            <person name="Bojesen A.M."/>
        </authorList>
    </citation>
    <scope>NUCLEOTIDE SEQUENCE [LARGE SCALE GENOMIC DNA]</scope>
    <source>
        <strain evidence="2 3">CCM5976</strain>
    </source>
</reference>
<evidence type="ECO:0000256" key="1">
    <source>
        <dbReference type="ARBA" id="ARBA00022729"/>
    </source>
</evidence>
<dbReference type="GO" id="GO:0030288">
    <property type="term" value="C:outer membrane-bounded periplasmic space"/>
    <property type="evidence" value="ECO:0007669"/>
    <property type="project" value="TreeGrafter"/>
</dbReference>
<keyword evidence="1" id="KW-0732">Signal</keyword>
<comment type="caution">
    <text evidence="2">The sequence shown here is derived from an EMBL/GenBank/DDBJ whole genome shotgun (WGS) entry which is preliminary data.</text>
</comment>
<protein>
    <submittedName>
        <fullName evidence="2">Phosphonate ABC transporter substrate-binding protein</fullName>
    </submittedName>
</protein>
<evidence type="ECO:0000313" key="2">
    <source>
        <dbReference type="EMBL" id="KGQ32824.1"/>
    </source>
</evidence>
<gene>
    <name evidence="2" type="ORF">P375_04525</name>
</gene>
<name>A0A0A2Y5V2_9PAST</name>
<accession>A0A0A2Y5V2</accession>
<keyword evidence="3" id="KW-1185">Reference proteome</keyword>